<dbReference type="GO" id="GO:0003677">
    <property type="term" value="F:DNA binding"/>
    <property type="evidence" value="ECO:0007669"/>
    <property type="project" value="InterPro"/>
</dbReference>
<keyword evidence="4" id="KW-1185">Reference proteome</keyword>
<dbReference type="Gene3D" id="1.10.10.10">
    <property type="entry name" value="Winged helix-like DNA-binding domain superfamily/Winged helix DNA-binding domain"/>
    <property type="match status" value="1"/>
</dbReference>
<accession>A0A667YLI3</accession>
<dbReference type="GO" id="GO:0000786">
    <property type="term" value="C:nucleosome"/>
    <property type="evidence" value="ECO:0007669"/>
    <property type="project" value="InterPro"/>
</dbReference>
<dbReference type="InterPro" id="IPR005818">
    <property type="entry name" value="Histone_H1/H5_H15"/>
</dbReference>
<reference evidence="3" key="1">
    <citation type="submission" date="2019-06" db="EMBL/GenBank/DDBJ databases">
        <authorList>
            <consortium name="Wellcome Sanger Institute Data Sharing"/>
        </authorList>
    </citation>
    <scope>NUCLEOTIDE SEQUENCE [LARGE SCALE GENOMIC DNA]</scope>
</reference>
<organism evidence="3 4">
    <name type="scientific">Myripristis murdjan</name>
    <name type="common">pinecone soldierfish</name>
    <dbReference type="NCBI Taxonomy" id="586833"/>
    <lineage>
        <taxon>Eukaryota</taxon>
        <taxon>Metazoa</taxon>
        <taxon>Chordata</taxon>
        <taxon>Craniata</taxon>
        <taxon>Vertebrata</taxon>
        <taxon>Euteleostomi</taxon>
        <taxon>Actinopterygii</taxon>
        <taxon>Neopterygii</taxon>
        <taxon>Teleostei</taxon>
        <taxon>Neoteleostei</taxon>
        <taxon>Acanthomorphata</taxon>
        <taxon>Holocentriformes</taxon>
        <taxon>Holocentridae</taxon>
        <taxon>Myripristis</taxon>
    </lineage>
</organism>
<dbReference type="Proteomes" id="UP000472263">
    <property type="component" value="Chromosome 16"/>
</dbReference>
<reference evidence="3" key="3">
    <citation type="submission" date="2025-09" db="UniProtKB">
        <authorList>
            <consortium name="Ensembl"/>
        </authorList>
    </citation>
    <scope>IDENTIFICATION</scope>
</reference>
<protein>
    <recommendedName>
        <fullName evidence="2">H15 domain-containing protein</fullName>
    </recommendedName>
</protein>
<dbReference type="InterPro" id="IPR036390">
    <property type="entry name" value="WH_DNA-bd_sf"/>
</dbReference>
<dbReference type="GeneTree" id="ENSGT00940000170732"/>
<feature type="region of interest" description="Disordered" evidence="1">
    <location>
        <begin position="109"/>
        <end position="218"/>
    </location>
</feature>
<sequence>MTEKSFMIYLFRETPIRLLKYQIQTEAANGKKRSVPRVSQLVLNVVYQCKHRGGITMAELKQVLAAEGYDVSKNNSRVNLVTKGLVKKETLVQTRGTGASASFKLSKKVETLKSSKPKGPEKPASKSLRQARESNKPARKSPKQATNTRKLGSKSRTSPRQKAKPRGKSPKPRGKTPRKATRRVTRGRQAARKAQRAKRGGPKQTKHAKKYLQRRKRR</sequence>
<evidence type="ECO:0000313" key="3">
    <source>
        <dbReference type="Ensembl" id="ENSMMDP00005024719.1"/>
    </source>
</evidence>
<evidence type="ECO:0000256" key="1">
    <source>
        <dbReference type="SAM" id="MobiDB-lite"/>
    </source>
</evidence>
<feature type="compositionally biased region" description="Basic residues" evidence="1">
    <location>
        <begin position="151"/>
        <end position="218"/>
    </location>
</feature>
<dbReference type="Pfam" id="PF00538">
    <property type="entry name" value="Linker_histone"/>
    <property type="match status" value="1"/>
</dbReference>
<evidence type="ECO:0000259" key="2">
    <source>
        <dbReference type="PROSITE" id="PS51504"/>
    </source>
</evidence>
<dbReference type="PROSITE" id="PS51504">
    <property type="entry name" value="H15"/>
    <property type="match status" value="1"/>
</dbReference>
<dbReference type="InterPro" id="IPR036388">
    <property type="entry name" value="WH-like_DNA-bd_sf"/>
</dbReference>
<reference evidence="3" key="2">
    <citation type="submission" date="2025-08" db="UniProtKB">
        <authorList>
            <consortium name="Ensembl"/>
        </authorList>
    </citation>
    <scope>IDENTIFICATION</scope>
</reference>
<proteinExistence type="predicted"/>
<dbReference type="GO" id="GO:0006334">
    <property type="term" value="P:nucleosome assembly"/>
    <property type="evidence" value="ECO:0007669"/>
    <property type="project" value="InterPro"/>
</dbReference>
<dbReference type="SUPFAM" id="SSF46785">
    <property type="entry name" value="Winged helix' DNA-binding domain"/>
    <property type="match status" value="1"/>
</dbReference>
<name>A0A667YLI3_9TELE</name>
<feature type="compositionally biased region" description="Basic and acidic residues" evidence="1">
    <location>
        <begin position="109"/>
        <end position="136"/>
    </location>
</feature>
<dbReference type="InParanoid" id="A0A667YLI3"/>
<evidence type="ECO:0000313" key="4">
    <source>
        <dbReference type="Proteomes" id="UP000472263"/>
    </source>
</evidence>
<feature type="domain" description="H15" evidence="2">
    <location>
        <begin position="34"/>
        <end position="107"/>
    </location>
</feature>
<dbReference type="SMART" id="SM00526">
    <property type="entry name" value="H15"/>
    <property type="match status" value="1"/>
</dbReference>
<dbReference type="Ensembl" id="ENSMMDT00005025248.1">
    <property type="protein sequence ID" value="ENSMMDP00005024719.1"/>
    <property type="gene ID" value="ENSMMDG00005011885.1"/>
</dbReference>
<dbReference type="AlphaFoldDB" id="A0A667YLI3"/>